<evidence type="ECO:0000256" key="2">
    <source>
        <dbReference type="ARBA" id="ARBA00023002"/>
    </source>
</evidence>
<keyword evidence="6" id="KW-1185">Reference proteome</keyword>
<accession>A0A834NBQ9</accession>
<protein>
    <recommendedName>
        <fullName evidence="7">Glucose-fructose oxidoreductase domain-containing protein 1</fullName>
    </recommendedName>
</protein>
<comment type="caution">
    <text evidence="5">The sequence shown here is derived from an EMBL/GenBank/DDBJ whole genome shotgun (WGS) entry which is preliminary data.</text>
</comment>
<feature type="domain" description="GFO/IDH/MocA-like oxidoreductase" evidence="4">
    <location>
        <begin position="131"/>
        <end position="257"/>
    </location>
</feature>
<dbReference type="SUPFAM" id="SSF51735">
    <property type="entry name" value="NAD(P)-binding Rossmann-fold domains"/>
    <property type="match status" value="1"/>
</dbReference>
<dbReference type="InterPro" id="IPR000683">
    <property type="entry name" value="Gfo/Idh/MocA-like_OxRdtase_N"/>
</dbReference>
<dbReference type="InterPro" id="IPR055170">
    <property type="entry name" value="GFO_IDH_MocA-like_dom"/>
</dbReference>
<dbReference type="SUPFAM" id="SSF55347">
    <property type="entry name" value="Glyceraldehyde-3-phosphate dehydrogenase-like, C-terminal domain"/>
    <property type="match status" value="1"/>
</dbReference>
<dbReference type="EMBL" id="JACSEA010000004">
    <property type="protein sequence ID" value="KAF7403115.1"/>
    <property type="molecule type" value="Genomic_DNA"/>
</dbReference>
<dbReference type="Proteomes" id="UP000614350">
    <property type="component" value="Unassembled WGS sequence"/>
</dbReference>
<dbReference type="PANTHER" id="PTHR43818:SF11">
    <property type="entry name" value="BCDNA.GH03377"/>
    <property type="match status" value="1"/>
</dbReference>
<dbReference type="Gene3D" id="3.30.360.10">
    <property type="entry name" value="Dihydrodipicolinate Reductase, domain 2"/>
    <property type="match status" value="1"/>
</dbReference>
<dbReference type="AlphaFoldDB" id="A0A834NBQ9"/>
<name>A0A834NBQ9_VESVU</name>
<dbReference type="PANTHER" id="PTHR43818">
    <property type="entry name" value="BCDNA.GH03377"/>
    <property type="match status" value="1"/>
</dbReference>
<dbReference type="InterPro" id="IPR036291">
    <property type="entry name" value="NAD(P)-bd_dom_sf"/>
</dbReference>
<dbReference type="Pfam" id="PF01408">
    <property type="entry name" value="GFO_IDH_MocA"/>
    <property type="match status" value="1"/>
</dbReference>
<sequence>MTLPGIGVFGTGSIVRVIIPFLREKGFKIKAIWGRTLSEVSEAAADLEIPFHTSRIDDVLLRKDVDLIFIMCSPSLHAQIAVKALGIGKHVVCDKPAGLSQSEALKMVRAAQYYPSLISIVNHSLRFLPAFVTMKKALEEDYLGGPITVIEIRVHMGSLLHNDYDWLCDDTMGGGILALVGSHVIDLIFHLVGQRAIRVHAVVRTFTQTTKYINGIRHITSPDFCTFQIELSGGALVTATLSNHLQGQLSQEVLICGGSNHLLVCNGDLYGFKGGQEEILYRDTEDLELPLPVSNSIPRPYIKGLRNMIAALREAFQSVEDKRGWVKEPVFCAATFEDGLYVQAVIDALRQSNKRREWAKVNILTEEPDPNPLLSAAVRATAISI</sequence>
<feature type="domain" description="Gfo/Idh/MocA-like oxidoreductase N-terminal" evidence="3">
    <location>
        <begin position="6"/>
        <end position="113"/>
    </location>
</feature>
<dbReference type="Gene3D" id="3.40.50.720">
    <property type="entry name" value="NAD(P)-binding Rossmann-like Domain"/>
    <property type="match status" value="1"/>
</dbReference>
<evidence type="ECO:0000256" key="1">
    <source>
        <dbReference type="ARBA" id="ARBA00010928"/>
    </source>
</evidence>
<reference evidence="5" key="1">
    <citation type="journal article" date="2020" name="G3 (Bethesda)">
        <title>High-Quality Assemblies for Three Invasive Social Wasps from the &lt;i&gt;Vespula&lt;/i&gt; Genus.</title>
        <authorList>
            <person name="Harrop T.W.R."/>
            <person name="Guhlin J."/>
            <person name="McLaughlin G.M."/>
            <person name="Permina E."/>
            <person name="Stockwell P."/>
            <person name="Gilligan J."/>
            <person name="Le Lec M.F."/>
            <person name="Gruber M.A.M."/>
            <person name="Quinn O."/>
            <person name="Lovegrove M."/>
            <person name="Duncan E.J."/>
            <person name="Remnant E.J."/>
            <person name="Van Eeckhoven J."/>
            <person name="Graham B."/>
            <person name="Knapp R.A."/>
            <person name="Langford K.W."/>
            <person name="Kronenberg Z."/>
            <person name="Press M.O."/>
            <person name="Eacker S.M."/>
            <person name="Wilson-Rankin E.E."/>
            <person name="Purcell J."/>
            <person name="Lester P.J."/>
            <person name="Dearden P.K."/>
        </authorList>
    </citation>
    <scope>NUCLEOTIDE SEQUENCE</scope>
    <source>
        <strain evidence="5">Marl-1</strain>
    </source>
</reference>
<evidence type="ECO:0000313" key="6">
    <source>
        <dbReference type="Proteomes" id="UP000614350"/>
    </source>
</evidence>
<gene>
    <name evidence="5" type="ORF">HZH66_005382</name>
</gene>
<dbReference type="GO" id="GO:0000166">
    <property type="term" value="F:nucleotide binding"/>
    <property type="evidence" value="ECO:0007669"/>
    <property type="project" value="InterPro"/>
</dbReference>
<dbReference type="InterPro" id="IPR050463">
    <property type="entry name" value="Gfo/Idh/MocA_oxidrdct_glycsds"/>
</dbReference>
<dbReference type="GO" id="GO:0016491">
    <property type="term" value="F:oxidoreductase activity"/>
    <property type="evidence" value="ECO:0007669"/>
    <property type="project" value="UniProtKB-KW"/>
</dbReference>
<evidence type="ECO:0008006" key="7">
    <source>
        <dbReference type="Google" id="ProtNLM"/>
    </source>
</evidence>
<comment type="similarity">
    <text evidence="1">Belongs to the Gfo/Idh/MocA family.</text>
</comment>
<keyword evidence="2" id="KW-0560">Oxidoreductase</keyword>
<evidence type="ECO:0000259" key="4">
    <source>
        <dbReference type="Pfam" id="PF22725"/>
    </source>
</evidence>
<organism evidence="5 6">
    <name type="scientific">Vespula vulgaris</name>
    <name type="common">Yellow jacket</name>
    <name type="synonym">Wasp</name>
    <dbReference type="NCBI Taxonomy" id="7454"/>
    <lineage>
        <taxon>Eukaryota</taxon>
        <taxon>Metazoa</taxon>
        <taxon>Ecdysozoa</taxon>
        <taxon>Arthropoda</taxon>
        <taxon>Hexapoda</taxon>
        <taxon>Insecta</taxon>
        <taxon>Pterygota</taxon>
        <taxon>Neoptera</taxon>
        <taxon>Endopterygota</taxon>
        <taxon>Hymenoptera</taxon>
        <taxon>Apocrita</taxon>
        <taxon>Aculeata</taxon>
        <taxon>Vespoidea</taxon>
        <taxon>Vespidae</taxon>
        <taxon>Vespinae</taxon>
        <taxon>Vespula</taxon>
    </lineage>
</organism>
<proteinExistence type="inferred from homology"/>
<evidence type="ECO:0000259" key="3">
    <source>
        <dbReference type="Pfam" id="PF01408"/>
    </source>
</evidence>
<dbReference type="Pfam" id="PF22725">
    <property type="entry name" value="GFO_IDH_MocA_C3"/>
    <property type="match status" value="1"/>
</dbReference>
<evidence type="ECO:0000313" key="5">
    <source>
        <dbReference type="EMBL" id="KAF7403115.1"/>
    </source>
</evidence>